<keyword evidence="1" id="KW-0547">Nucleotide-binding</keyword>
<dbReference type="GO" id="GO:0005524">
    <property type="term" value="F:ATP binding"/>
    <property type="evidence" value="ECO:0007669"/>
    <property type="project" value="UniProtKB-KW"/>
</dbReference>
<dbReference type="InterPro" id="IPR036113">
    <property type="entry name" value="Asp/Glu-ADT_sf_sub_c"/>
</dbReference>
<keyword evidence="1" id="KW-0648">Protein biosynthesis</keyword>
<evidence type="ECO:0000313" key="3">
    <source>
        <dbReference type="Proteomes" id="UP000569914"/>
    </source>
</evidence>
<dbReference type="GO" id="GO:0016740">
    <property type="term" value="F:transferase activity"/>
    <property type="evidence" value="ECO:0007669"/>
    <property type="project" value="UniProtKB-KW"/>
</dbReference>
<dbReference type="RefSeq" id="WP_179747981.1">
    <property type="nucleotide sequence ID" value="NZ_JACCBU010000001.1"/>
</dbReference>
<dbReference type="EMBL" id="JACCBU010000001">
    <property type="protein sequence ID" value="NYE69228.1"/>
    <property type="molecule type" value="Genomic_DNA"/>
</dbReference>
<comment type="subunit">
    <text evidence="1">Heterotrimer of A, B and C subunits.</text>
</comment>
<name>A0A7Y9I2V0_9ACTN</name>
<dbReference type="SUPFAM" id="SSF141000">
    <property type="entry name" value="Glu-tRNAGln amidotransferase C subunit"/>
    <property type="match status" value="1"/>
</dbReference>
<dbReference type="PANTHER" id="PTHR15004">
    <property type="entry name" value="GLUTAMYL-TRNA(GLN) AMIDOTRANSFERASE SUBUNIT C, MITOCHONDRIAL"/>
    <property type="match status" value="1"/>
</dbReference>
<protein>
    <recommendedName>
        <fullName evidence="1">Aspartyl/glutamyl-tRNA(Asn/Gln) amidotransferase subunit C</fullName>
        <shortName evidence="1">Asp/Glu-ADT subunit C</shortName>
        <ecNumber evidence="1">6.3.5.-</ecNumber>
    </recommendedName>
</protein>
<comment type="catalytic activity">
    <reaction evidence="1">
        <text>L-aspartyl-tRNA(Asn) + L-glutamine + ATP + H2O = L-asparaginyl-tRNA(Asn) + L-glutamate + ADP + phosphate + 2 H(+)</text>
        <dbReference type="Rhea" id="RHEA:14513"/>
        <dbReference type="Rhea" id="RHEA-COMP:9674"/>
        <dbReference type="Rhea" id="RHEA-COMP:9677"/>
        <dbReference type="ChEBI" id="CHEBI:15377"/>
        <dbReference type="ChEBI" id="CHEBI:15378"/>
        <dbReference type="ChEBI" id="CHEBI:29985"/>
        <dbReference type="ChEBI" id="CHEBI:30616"/>
        <dbReference type="ChEBI" id="CHEBI:43474"/>
        <dbReference type="ChEBI" id="CHEBI:58359"/>
        <dbReference type="ChEBI" id="CHEBI:78515"/>
        <dbReference type="ChEBI" id="CHEBI:78516"/>
        <dbReference type="ChEBI" id="CHEBI:456216"/>
    </reaction>
</comment>
<dbReference type="EC" id="6.3.5.-" evidence="1"/>
<keyword evidence="3" id="KW-1185">Reference proteome</keyword>
<comment type="catalytic activity">
    <reaction evidence="1">
        <text>L-glutamyl-tRNA(Gln) + L-glutamine + ATP + H2O = L-glutaminyl-tRNA(Gln) + L-glutamate + ADP + phosphate + H(+)</text>
        <dbReference type="Rhea" id="RHEA:17521"/>
        <dbReference type="Rhea" id="RHEA-COMP:9681"/>
        <dbReference type="Rhea" id="RHEA-COMP:9684"/>
        <dbReference type="ChEBI" id="CHEBI:15377"/>
        <dbReference type="ChEBI" id="CHEBI:15378"/>
        <dbReference type="ChEBI" id="CHEBI:29985"/>
        <dbReference type="ChEBI" id="CHEBI:30616"/>
        <dbReference type="ChEBI" id="CHEBI:43474"/>
        <dbReference type="ChEBI" id="CHEBI:58359"/>
        <dbReference type="ChEBI" id="CHEBI:78520"/>
        <dbReference type="ChEBI" id="CHEBI:78521"/>
        <dbReference type="ChEBI" id="CHEBI:456216"/>
    </reaction>
</comment>
<evidence type="ECO:0000313" key="2">
    <source>
        <dbReference type="EMBL" id="NYE69228.1"/>
    </source>
</evidence>
<dbReference type="NCBIfam" id="TIGR00135">
    <property type="entry name" value="gatC"/>
    <property type="match status" value="1"/>
</dbReference>
<dbReference type="Gene3D" id="1.10.20.60">
    <property type="entry name" value="Glu-tRNAGln amidotransferase C subunit, N-terminal domain"/>
    <property type="match status" value="1"/>
</dbReference>
<gene>
    <name evidence="1" type="primary">gatC</name>
    <name evidence="2" type="ORF">BKA15_000557</name>
</gene>
<dbReference type="GO" id="GO:0070681">
    <property type="term" value="P:glutaminyl-tRNAGln biosynthesis via transamidation"/>
    <property type="evidence" value="ECO:0007669"/>
    <property type="project" value="TreeGrafter"/>
</dbReference>
<accession>A0A7Y9I2V0</accession>
<keyword evidence="1" id="KW-0067">ATP-binding</keyword>
<proteinExistence type="inferred from homology"/>
<dbReference type="PANTHER" id="PTHR15004:SF0">
    <property type="entry name" value="GLUTAMYL-TRNA(GLN) AMIDOTRANSFERASE SUBUNIT C, MITOCHONDRIAL"/>
    <property type="match status" value="1"/>
</dbReference>
<dbReference type="InterPro" id="IPR003837">
    <property type="entry name" value="GatC"/>
</dbReference>
<comment type="caution">
    <text evidence="2">The sequence shown here is derived from an EMBL/GenBank/DDBJ whole genome shotgun (WGS) entry which is preliminary data.</text>
</comment>
<organism evidence="2 3">
    <name type="scientific">Microlunatus parietis</name>
    <dbReference type="NCBI Taxonomy" id="682979"/>
    <lineage>
        <taxon>Bacteria</taxon>
        <taxon>Bacillati</taxon>
        <taxon>Actinomycetota</taxon>
        <taxon>Actinomycetes</taxon>
        <taxon>Propionibacteriales</taxon>
        <taxon>Propionibacteriaceae</taxon>
        <taxon>Microlunatus</taxon>
    </lineage>
</organism>
<dbReference type="GO" id="GO:0050567">
    <property type="term" value="F:glutaminyl-tRNA synthase (glutamine-hydrolyzing) activity"/>
    <property type="evidence" value="ECO:0007669"/>
    <property type="project" value="UniProtKB-UniRule"/>
</dbReference>
<reference evidence="2 3" key="1">
    <citation type="submission" date="2020-07" db="EMBL/GenBank/DDBJ databases">
        <title>Sequencing the genomes of 1000 actinobacteria strains.</title>
        <authorList>
            <person name="Klenk H.-P."/>
        </authorList>
    </citation>
    <scope>NUCLEOTIDE SEQUENCE [LARGE SCALE GENOMIC DNA]</scope>
    <source>
        <strain evidence="2 3">DSM 22083</strain>
    </source>
</reference>
<dbReference type="HAMAP" id="MF_00122">
    <property type="entry name" value="GatC"/>
    <property type="match status" value="1"/>
</dbReference>
<dbReference type="GO" id="GO:0006412">
    <property type="term" value="P:translation"/>
    <property type="evidence" value="ECO:0007669"/>
    <property type="project" value="UniProtKB-UniRule"/>
</dbReference>
<keyword evidence="2" id="KW-0808">Transferase</keyword>
<dbReference type="Proteomes" id="UP000569914">
    <property type="component" value="Unassembled WGS sequence"/>
</dbReference>
<comment type="function">
    <text evidence="1">Allows the formation of correctly charged Asn-tRNA(Asn) or Gln-tRNA(Gln) through the transamidation of misacylated Asp-tRNA(Asn) or Glu-tRNA(Gln) in organisms which lack either or both of asparaginyl-tRNA or glutaminyl-tRNA synthetases. The reaction takes place in the presence of glutamine and ATP through an activated phospho-Asp-tRNA(Asn) or phospho-Glu-tRNA(Gln).</text>
</comment>
<dbReference type="Pfam" id="PF02686">
    <property type="entry name" value="GatC"/>
    <property type="match status" value="1"/>
</dbReference>
<comment type="similarity">
    <text evidence="1">Belongs to the GatC family.</text>
</comment>
<sequence length="98" mass="10615">MALTADDVAALARLARIDLTPDEQQHLAPQLDVILESVARVSEVAAEDVPPTSHALPLTNVFRPDEVQQSLPVDQVLAGAPAAEQDRFRVPRILDEEA</sequence>
<dbReference type="GO" id="GO:0006450">
    <property type="term" value="P:regulation of translational fidelity"/>
    <property type="evidence" value="ECO:0007669"/>
    <property type="project" value="InterPro"/>
</dbReference>
<dbReference type="AlphaFoldDB" id="A0A7Y9I2V0"/>
<keyword evidence="1 2" id="KW-0436">Ligase</keyword>
<evidence type="ECO:0000256" key="1">
    <source>
        <dbReference type="HAMAP-Rule" id="MF_00122"/>
    </source>
</evidence>